<dbReference type="Pfam" id="PF01523">
    <property type="entry name" value="PmbA_TldD_1st"/>
    <property type="match status" value="1"/>
</dbReference>
<dbReference type="GO" id="GO:0008237">
    <property type="term" value="F:metallopeptidase activity"/>
    <property type="evidence" value="ECO:0007669"/>
    <property type="project" value="UniProtKB-KW"/>
</dbReference>
<dbReference type="EMBL" id="MSLT01000006">
    <property type="protein sequence ID" value="OUD15769.1"/>
    <property type="molecule type" value="Genomic_DNA"/>
</dbReference>
<dbReference type="PANTHER" id="PTHR43421:SF1">
    <property type="entry name" value="METALLOPROTEASE PMBA"/>
    <property type="match status" value="1"/>
</dbReference>
<dbReference type="InterPro" id="IPR045570">
    <property type="entry name" value="Metalloprtase-TldD/E_cen_dom"/>
</dbReference>
<sequence length="436" mass="47438">MQHVRELLAQARREGASSAEAVASLSTAQTTEIRHRQVDTVQFKQSRHLAITVYFGQRSGSASTHDFRAETIQNAVQAACEAARYTSEDPAAGLADAELMATDIPDLQLYHPASLTQEQVMTWLEKTEAAAFAHDSRIIHAQGTEFTSHSSTRIYGNSHDFLRGWSATSYSLTCAVAAEEKDEKQPGFWYGVSRVLDELPPVEAIGREAARRAVSRLGAVHLKTQRIPVIFAAPIATSLLSHFAAAIDGNRLYQNASFLQHQLGQLIFPAHVRIYEQPHLLKGLGSAPFDNEGVATQAKEWVNAGELLGYAFSSYSGRKMGAKSTGNAGGLRNLTLETTEIVPDLTALLKKMDKGLLITGLIGMGVNLVTGDYSRGADGFWVEGGKIQYPVKEITIASSLKEMFLGLQAMAMDIETRGNWRVGSCLIDQVMVAGKN</sequence>
<keyword evidence="6" id="KW-1185">Reference proteome</keyword>
<evidence type="ECO:0000256" key="1">
    <source>
        <dbReference type="ARBA" id="ARBA00005836"/>
    </source>
</evidence>
<reference evidence="5 6" key="1">
    <citation type="submission" date="2016-12" db="EMBL/GenBank/DDBJ databases">
        <title>Thioflexothrix psekupsii D3 genome sequencing and assembly.</title>
        <authorList>
            <person name="Fomenkov A."/>
            <person name="Vincze T."/>
            <person name="Grabovich M."/>
            <person name="Anton B.P."/>
            <person name="Dubinina G."/>
            <person name="Orlova M."/>
            <person name="Belousova E."/>
            <person name="Roberts R.J."/>
        </authorList>
    </citation>
    <scope>NUCLEOTIDE SEQUENCE [LARGE SCALE GENOMIC DNA]</scope>
    <source>
        <strain evidence="5">D3</strain>
    </source>
</reference>
<dbReference type="GO" id="GO:0005829">
    <property type="term" value="C:cytosol"/>
    <property type="evidence" value="ECO:0007669"/>
    <property type="project" value="TreeGrafter"/>
</dbReference>
<dbReference type="InterPro" id="IPR002510">
    <property type="entry name" value="Metalloprtase-TldD/E_N"/>
</dbReference>
<accession>A0A251XBM0</accession>
<name>A0A251XBM0_9GAMM</name>
<dbReference type="Proteomes" id="UP000194798">
    <property type="component" value="Unassembled WGS sequence"/>
</dbReference>
<dbReference type="InterPro" id="IPR036059">
    <property type="entry name" value="TldD/PmbA_sf"/>
</dbReference>
<feature type="domain" description="Metalloprotease TldD/E N-terminal" evidence="2">
    <location>
        <begin position="20"/>
        <end position="83"/>
    </location>
</feature>
<dbReference type="PANTHER" id="PTHR43421">
    <property type="entry name" value="METALLOPROTEASE PMBA"/>
    <property type="match status" value="1"/>
</dbReference>
<gene>
    <name evidence="5" type="ORF">TPSD3_02915</name>
</gene>
<dbReference type="SUPFAM" id="SSF111283">
    <property type="entry name" value="Putative modulator of DNA gyrase, PmbA/TldD"/>
    <property type="match status" value="1"/>
</dbReference>
<keyword evidence="5" id="KW-0482">Metalloprotease</keyword>
<protein>
    <submittedName>
        <fullName evidence="5">Metalloprotease PmbA</fullName>
    </submittedName>
</protein>
<feature type="domain" description="Metalloprotease TldD/E central" evidence="4">
    <location>
        <begin position="110"/>
        <end position="217"/>
    </location>
</feature>
<keyword evidence="5" id="KW-0378">Hydrolase</keyword>
<dbReference type="Pfam" id="PF19290">
    <property type="entry name" value="PmbA_TldD_2nd"/>
    <property type="match status" value="1"/>
</dbReference>
<organism evidence="5 6">
    <name type="scientific">Thioflexithrix psekupsensis</name>
    <dbReference type="NCBI Taxonomy" id="1570016"/>
    <lineage>
        <taxon>Bacteria</taxon>
        <taxon>Pseudomonadati</taxon>
        <taxon>Pseudomonadota</taxon>
        <taxon>Gammaproteobacteria</taxon>
        <taxon>Thiotrichales</taxon>
        <taxon>Thioflexithrix</taxon>
    </lineage>
</organism>
<dbReference type="InterPro" id="IPR045569">
    <property type="entry name" value="Metalloprtase-TldD/E_C"/>
</dbReference>
<dbReference type="AlphaFoldDB" id="A0A251XBM0"/>
<dbReference type="Pfam" id="PF19289">
    <property type="entry name" value="PmbA_TldD_3rd"/>
    <property type="match status" value="1"/>
</dbReference>
<dbReference type="NCBIfam" id="NF008268">
    <property type="entry name" value="PRK11040.1"/>
    <property type="match status" value="1"/>
</dbReference>
<dbReference type="InterPro" id="IPR047657">
    <property type="entry name" value="PmbA"/>
</dbReference>
<dbReference type="InterPro" id="IPR035068">
    <property type="entry name" value="TldD/PmbA_N"/>
</dbReference>
<comment type="caution">
    <text evidence="5">The sequence shown here is derived from an EMBL/GenBank/DDBJ whole genome shotgun (WGS) entry which is preliminary data.</text>
</comment>
<evidence type="ECO:0000259" key="4">
    <source>
        <dbReference type="Pfam" id="PF19290"/>
    </source>
</evidence>
<evidence type="ECO:0000313" key="5">
    <source>
        <dbReference type="EMBL" id="OUD15769.1"/>
    </source>
</evidence>
<evidence type="ECO:0000313" key="6">
    <source>
        <dbReference type="Proteomes" id="UP000194798"/>
    </source>
</evidence>
<proteinExistence type="inferred from homology"/>
<keyword evidence="5" id="KW-0645">Protease</keyword>
<evidence type="ECO:0000259" key="2">
    <source>
        <dbReference type="Pfam" id="PF01523"/>
    </source>
</evidence>
<comment type="similarity">
    <text evidence="1">Belongs to the peptidase U62 family.</text>
</comment>
<dbReference type="GO" id="GO:0006508">
    <property type="term" value="P:proteolysis"/>
    <property type="evidence" value="ECO:0007669"/>
    <property type="project" value="UniProtKB-KW"/>
</dbReference>
<dbReference type="Gene3D" id="3.30.2290.10">
    <property type="entry name" value="PmbA/TldD superfamily"/>
    <property type="match status" value="1"/>
</dbReference>
<evidence type="ECO:0000259" key="3">
    <source>
        <dbReference type="Pfam" id="PF19289"/>
    </source>
</evidence>
<feature type="domain" description="Metalloprotease TldD/E C-terminal" evidence="3">
    <location>
        <begin position="224"/>
        <end position="434"/>
    </location>
</feature>